<feature type="chain" id="PRO_5047334983" evidence="2">
    <location>
        <begin position="30"/>
        <end position="361"/>
    </location>
</feature>
<dbReference type="EMBL" id="JAUDEA010000015">
    <property type="protein sequence ID" value="MDM8271678.1"/>
    <property type="molecule type" value="Genomic_DNA"/>
</dbReference>
<dbReference type="PANTHER" id="PTHR30006:SF2">
    <property type="entry name" value="ABC TRANSPORTER SUBSTRATE-BINDING PROTEIN"/>
    <property type="match status" value="1"/>
</dbReference>
<evidence type="ECO:0000256" key="2">
    <source>
        <dbReference type="SAM" id="SignalP"/>
    </source>
</evidence>
<dbReference type="InterPro" id="IPR006311">
    <property type="entry name" value="TAT_signal"/>
</dbReference>
<dbReference type="PROSITE" id="PS51257">
    <property type="entry name" value="PROKAR_LIPOPROTEIN"/>
    <property type="match status" value="1"/>
</dbReference>
<dbReference type="RefSeq" id="WP_289511755.1">
    <property type="nucleotide sequence ID" value="NZ_JAUDEA010000015.1"/>
</dbReference>
<dbReference type="PROSITE" id="PS51318">
    <property type="entry name" value="TAT"/>
    <property type="match status" value="1"/>
</dbReference>
<dbReference type="SUPFAM" id="SSF53850">
    <property type="entry name" value="Periplasmic binding protein-like II"/>
    <property type="match status" value="1"/>
</dbReference>
<reference evidence="3" key="2">
    <citation type="submission" date="2023-06" db="EMBL/GenBank/DDBJ databases">
        <authorList>
            <person name="Zeman M."/>
            <person name="Kubasova T."/>
            <person name="Jahodarova E."/>
            <person name="Nykrynova M."/>
            <person name="Rychlik I."/>
        </authorList>
    </citation>
    <scope>NUCLEOTIDE SEQUENCE</scope>
    <source>
        <strain evidence="3">153_Feed</strain>
    </source>
</reference>
<name>A0ABT7V4Z7_9ACTN</name>
<protein>
    <submittedName>
        <fullName evidence="3">Extracellular solute-binding protein</fullName>
    </submittedName>
</protein>
<dbReference type="PANTHER" id="PTHR30006">
    <property type="entry name" value="THIAMINE-BINDING PERIPLASMIC PROTEIN-RELATED"/>
    <property type="match status" value="1"/>
</dbReference>
<gene>
    <name evidence="3" type="ORF">QUW25_08385</name>
</gene>
<dbReference type="Proteomes" id="UP001529256">
    <property type="component" value="Unassembled WGS sequence"/>
</dbReference>
<accession>A0ABT7V4Z7</accession>
<dbReference type="Gene3D" id="3.40.190.10">
    <property type="entry name" value="Periplasmic binding protein-like II"/>
    <property type="match status" value="2"/>
</dbReference>
<dbReference type="Pfam" id="PF13531">
    <property type="entry name" value="SBP_bac_11"/>
    <property type="match status" value="1"/>
</dbReference>
<evidence type="ECO:0000313" key="3">
    <source>
        <dbReference type="EMBL" id="MDM8271678.1"/>
    </source>
</evidence>
<comment type="caution">
    <text evidence="3">The sequence shown here is derived from an EMBL/GenBank/DDBJ whole genome shotgun (WGS) entry which is preliminary data.</text>
</comment>
<evidence type="ECO:0000313" key="4">
    <source>
        <dbReference type="Proteomes" id="UP001529256"/>
    </source>
</evidence>
<proteinExistence type="predicted"/>
<feature type="signal peptide" evidence="2">
    <location>
        <begin position="1"/>
        <end position="29"/>
    </location>
</feature>
<evidence type="ECO:0000256" key="1">
    <source>
        <dbReference type="ARBA" id="ARBA00022729"/>
    </source>
</evidence>
<keyword evidence="1 2" id="KW-0732">Signal</keyword>
<reference evidence="3" key="1">
    <citation type="submission" date="2023-06" db="EMBL/GenBank/DDBJ databases">
        <title>Identification and characterization of horizontal gene transfer across gut microbiota members of farm animals based on homology search.</title>
        <authorList>
            <person name="Schwarzerova J."/>
            <person name="Nykrynova M."/>
            <person name="Jureckova K."/>
            <person name="Cejkova D."/>
            <person name="Rychlik I."/>
        </authorList>
    </citation>
    <scope>NUCLEOTIDE SEQUENCE</scope>
    <source>
        <strain evidence="3">153_Feed</strain>
    </source>
</reference>
<organism evidence="3 4">
    <name type="scientific">Thermophilibacter provencensis</name>
    <dbReference type="NCBI Taxonomy" id="1852386"/>
    <lineage>
        <taxon>Bacteria</taxon>
        <taxon>Bacillati</taxon>
        <taxon>Actinomycetota</taxon>
        <taxon>Coriobacteriia</taxon>
        <taxon>Coriobacteriales</taxon>
        <taxon>Atopobiaceae</taxon>
        <taxon>Thermophilibacter</taxon>
    </lineage>
</organism>
<keyword evidence="4" id="KW-1185">Reference proteome</keyword>
<sequence>MSAPLTRGAFLRACAAGAAGAAVSLSACAGGGDENVQSEPVATNPSEGKLGGKLVVRTSCPELLVNAVIPAFTEKTGVTVRLVEAPVSDLLSWDEGESLDPDPDVVWGADPSWYEGLEELLEEYISGENGAMRAGCRNVGGCVTPVTREVAVLAVRAEEAASSDSADDAAEDQVVTGYASLLDEGLAGHVALADPQTSACGAAHVAAIDRALSQQGDGAALELLRELRAQGVPVADAGDALAALAEGECRVALVSEQLVSQAMLADALAVEPVCPEEGAYVTCGCTAIVRGCAHLAQAQAWIDYVTGQECQQEMAREACARPVREDVQDPEGFPEVGEPSVPEREVLLAQWAAAGEAADEK</sequence>